<dbReference type="Gene3D" id="3.60.21.10">
    <property type="match status" value="1"/>
</dbReference>
<dbReference type="Proteomes" id="UP001470230">
    <property type="component" value="Unassembled WGS sequence"/>
</dbReference>
<sequence length="357" mass="40538">MAFELTDKNIISNVISDIYSKFNKNRGKTPQVLFDIKDGIRIIEKVIPILQKQPSVLNFNIEDENKIHVIGDIHGNLESLIAIFRQFGSPETAKYLFLGDYVDRGRNSSEVMIILYAYKILYPNNIFLMRGNHEFVNMTDHYGFKEECYKRITIIIKGKIKSAGPFFYSQIVKTFEYLSILAIINGETLCVHGGISALIKNRDELMKIKKVGSDFTMESSAQAELLWNDPNNDISSYEASPRGIGCTFGEYALETFLKNMQLKRVIRAHQNEFNGFNWPFGENGGILTVFSSVDYCGTFNEGAVAVVSGNGEIETQHIIIKKLVFPPPEIVKNNFVFLDDIRSPSLNIDNIPRLVEY</sequence>
<feature type="domain" description="Serine/threonine specific protein phosphatases" evidence="9">
    <location>
        <begin position="129"/>
        <end position="134"/>
    </location>
</feature>
<evidence type="ECO:0000256" key="3">
    <source>
        <dbReference type="ARBA" id="ARBA00022801"/>
    </source>
</evidence>
<evidence type="ECO:0000259" key="9">
    <source>
        <dbReference type="PROSITE" id="PS00125"/>
    </source>
</evidence>
<comment type="cofactor">
    <cofactor evidence="1">
        <name>Mn(2+)</name>
        <dbReference type="ChEBI" id="CHEBI:29035"/>
    </cofactor>
</comment>
<keyword evidence="3 8" id="KW-0378">Hydrolase</keyword>
<evidence type="ECO:0000256" key="5">
    <source>
        <dbReference type="ARBA" id="ARBA00023211"/>
    </source>
</evidence>
<proteinExistence type="inferred from homology"/>
<name>A0ABR2J2G7_9EUKA</name>
<keyword evidence="11" id="KW-1185">Reference proteome</keyword>
<accession>A0ABR2J2G7</accession>
<dbReference type="SUPFAM" id="SSF56300">
    <property type="entry name" value="Metallo-dependent phosphatases"/>
    <property type="match status" value="1"/>
</dbReference>
<evidence type="ECO:0000256" key="1">
    <source>
        <dbReference type="ARBA" id="ARBA00001936"/>
    </source>
</evidence>
<reference evidence="10 11" key="1">
    <citation type="submission" date="2024-04" db="EMBL/GenBank/DDBJ databases">
        <title>Tritrichomonas musculus Genome.</title>
        <authorList>
            <person name="Alves-Ferreira E."/>
            <person name="Grigg M."/>
            <person name="Lorenzi H."/>
            <person name="Galac M."/>
        </authorList>
    </citation>
    <scope>NUCLEOTIDE SEQUENCE [LARGE SCALE GENOMIC DNA]</scope>
    <source>
        <strain evidence="10 11">EAF2021</strain>
    </source>
</reference>
<dbReference type="EMBL" id="JAPFFF010000013">
    <property type="protein sequence ID" value="KAK8871956.1"/>
    <property type="molecule type" value="Genomic_DNA"/>
</dbReference>
<dbReference type="PRINTS" id="PR00114">
    <property type="entry name" value="STPHPHTASE"/>
</dbReference>
<evidence type="ECO:0000256" key="6">
    <source>
        <dbReference type="ARBA" id="ARBA00047761"/>
    </source>
</evidence>
<comment type="catalytic activity">
    <reaction evidence="7 8">
        <text>O-phospho-L-threonyl-[protein] + H2O = L-threonyl-[protein] + phosphate</text>
        <dbReference type="Rhea" id="RHEA:47004"/>
        <dbReference type="Rhea" id="RHEA-COMP:11060"/>
        <dbReference type="Rhea" id="RHEA-COMP:11605"/>
        <dbReference type="ChEBI" id="CHEBI:15377"/>
        <dbReference type="ChEBI" id="CHEBI:30013"/>
        <dbReference type="ChEBI" id="CHEBI:43474"/>
        <dbReference type="ChEBI" id="CHEBI:61977"/>
        <dbReference type="EC" id="3.1.3.16"/>
    </reaction>
</comment>
<evidence type="ECO:0000313" key="10">
    <source>
        <dbReference type="EMBL" id="KAK8871956.1"/>
    </source>
</evidence>
<dbReference type="InterPro" id="IPR004843">
    <property type="entry name" value="Calcineurin-like_PHP"/>
</dbReference>
<organism evidence="10 11">
    <name type="scientific">Tritrichomonas musculus</name>
    <dbReference type="NCBI Taxonomy" id="1915356"/>
    <lineage>
        <taxon>Eukaryota</taxon>
        <taxon>Metamonada</taxon>
        <taxon>Parabasalia</taxon>
        <taxon>Tritrichomonadida</taxon>
        <taxon>Tritrichomonadidae</taxon>
        <taxon>Tritrichomonas</taxon>
    </lineage>
</organism>
<evidence type="ECO:0000256" key="8">
    <source>
        <dbReference type="RuleBase" id="RU004273"/>
    </source>
</evidence>
<evidence type="ECO:0000256" key="4">
    <source>
        <dbReference type="ARBA" id="ARBA00022912"/>
    </source>
</evidence>
<dbReference type="Pfam" id="PF00149">
    <property type="entry name" value="Metallophos"/>
    <property type="match status" value="1"/>
</dbReference>
<comment type="caution">
    <text evidence="10">The sequence shown here is derived from an EMBL/GenBank/DDBJ whole genome shotgun (WGS) entry which is preliminary data.</text>
</comment>
<gene>
    <name evidence="10" type="ORF">M9Y10_007702</name>
</gene>
<comment type="similarity">
    <text evidence="8">Belongs to the PPP phosphatase family.</text>
</comment>
<keyword evidence="2" id="KW-0479">Metal-binding</keyword>
<protein>
    <recommendedName>
        <fullName evidence="8">Serine/threonine-protein phosphatase</fullName>
        <ecNumber evidence="8">3.1.3.16</ecNumber>
    </recommendedName>
</protein>
<comment type="catalytic activity">
    <reaction evidence="6">
        <text>O-phospho-L-seryl-[protein] + H2O = L-seryl-[protein] + phosphate</text>
        <dbReference type="Rhea" id="RHEA:20629"/>
        <dbReference type="Rhea" id="RHEA-COMP:9863"/>
        <dbReference type="Rhea" id="RHEA-COMP:11604"/>
        <dbReference type="ChEBI" id="CHEBI:15377"/>
        <dbReference type="ChEBI" id="CHEBI:29999"/>
        <dbReference type="ChEBI" id="CHEBI:43474"/>
        <dbReference type="ChEBI" id="CHEBI:83421"/>
        <dbReference type="EC" id="3.1.3.16"/>
    </reaction>
</comment>
<keyword evidence="5" id="KW-0464">Manganese</keyword>
<evidence type="ECO:0000313" key="11">
    <source>
        <dbReference type="Proteomes" id="UP001470230"/>
    </source>
</evidence>
<dbReference type="EC" id="3.1.3.16" evidence="8"/>
<evidence type="ECO:0000256" key="7">
    <source>
        <dbReference type="ARBA" id="ARBA00048336"/>
    </source>
</evidence>
<keyword evidence="4" id="KW-0904">Protein phosphatase</keyword>
<dbReference type="InterPro" id="IPR006186">
    <property type="entry name" value="Ser/Thr-sp_prot-phosphatase"/>
</dbReference>
<dbReference type="InterPro" id="IPR050341">
    <property type="entry name" value="PP1_catalytic_subunit"/>
</dbReference>
<dbReference type="SMART" id="SM00156">
    <property type="entry name" value="PP2Ac"/>
    <property type="match status" value="1"/>
</dbReference>
<dbReference type="PANTHER" id="PTHR11668:SF300">
    <property type="entry name" value="SERINE_THREONINE-PROTEIN PHOSPHATASE"/>
    <property type="match status" value="1"/>
</dbReference>
<dbReference type="PROSITE" id="PS00125">
    <property type="entry name" value="SER_THR_PHOSPHATASE"/>
    <property type="match status" value="1"/>
</dbReference>
<dbReference type="InterPro" id="IPR029052">
    <property type="entry name" value="Metallo-depent_PP-like"/>
</dbReference>
<dbReference type="CDD" id="cd00144">
    <property type="entry name" value="MPP_PPP_family"/>
    <property type="match status" value="1"/>
</dbReference>
<dbReference type="PANTHER" id="PTHR11668">
    <property type="entry name" value="SERINE/THREONINE PROTEIN PHOSPHATASE"/>
    <property type="match status" value="1"/>
</dbReference>
<evidence type="ECO:0000256" key="2">
    <source>
        <dbReference type="ARBA" id="ARBA00022723"/>
    </source>
</evidence>